<sequence>MSYYQTIDGMKCDKGIIEACQEAVKGQGDGRVSLADAKKVFEKVADGGVETRCERWTVRHCLTAFKFTAAAHDWFIENCAQVPQSDDAPAAKKARTEEEAADPGDGRKDYYEVLDGAKCDRAIVDACREAVKGQGDGRVSLEDAKKVFEHAEDGNILTRCERWTIRYCLTEFKWTEAAQDWIVDALQKVPGAESHESHCCIS</sequence>
<dbReference type="AlphaFoldDB" id="A0A7S2FYJ4"/>
<protein>
    <submittedName>
        <fullName evidence="2">Uncharacterized protein</fullName>
    </submittedName>
</protein>
<feature type="region of interest" description="Disordered" evidence="1">
    <location>
        <begin position="87"/>
        <end position="106"/>
    </location>
</feature>
<evidence type="ECO:0000313" key="2">
    <source>
        <dbReference type="EMBL" id="CAD9422528.1"/>
    </source>
</evidence>
<proteinExistence type="predicted"/>
<gene>
    <name evidence="2" type="ORF">AAND1436_LOCUS17280</name>
</gene>
<evidence type="ECO:0000256" key="1">
    <source>
        <dbReference type="SAM" id="MobiDB-lite"/>
    </source>
</evidence>
<name>A0A7S2FYJ4_9DINO</name>
<dbReference type="EMBL" id="HBGQ01035054">
    <property type="protein sequence ID" value="CAD9422528.1"/>
    <property type="molecule type" value="Transcribed_RNA"/>
</dbReference>
<accession>A0A7S2FYJ4</accession>
<feature type="compositionally biased region" description="Basic and acidic residues" evidence="1">
    <location>
        <begin position="94"/>
        <end position="106"/>
    </location>
</feature>
<reference evidence="2" key="1">
    <citation type="submission" date="2021-01" db="EMBL/GenBank/DDBJ databases">
        <authorList>
            <person name="Corre E."/>
            <person name="Pelletier E."/>
            <person name="Niang G."/>
            <person name="Scheremetjew M."/>
            <person name="Finn R."/>
            <person name="Kale V."/>
            <person name="Holt S."/>
            <person name="Cochrane G."/>
            <person name="Meng A."/>
            <person name="Brown T."/>
            <person name="Cohen L."/>
        </authorList>
    </citation>
    <scope>NUCLEOTIDE SEQUENCE</scope>
    <source>
        <strain evidence="2">CCMP2222</strain>
    </source>
</reference>
<organism evidence="2">
    <name type="scientific">Alexandrium andersonii</name>
    <dbReference type="NCBI Taxonomy" id="327968"/>
    <lineage>
        <taxon>Eukaryota</taxon>
        <taxon>Sar</taxon>
        <taxon>Alveolata</taxon>
        <taxon>Dinophyceae</taxon>
        <taxon>Gonyaulacales</taxon>
        <taxon>Pyrocystaceae</taxon>
        <taxon>Alexandrium</taxon>
    </lineage>
</organism>